<reference evidence="1" key="1">
    <citation type="submission" date="2021-06" db="EMBL/GenBank/DDBJ databases">
        <authorList>
            <person name="Kallberg Y."/>
            <person name="Tangrot J."/>
            <person name="Rosling A."/>
        </authorList>
    </citation>
    <scope>NUCLEOTIDE SEQUENCE</scope>
    <source>
        <strain evidence="1">CL356</strain>
    </source>
</reference>
<organism evidence="1 2">
    <name type="scientific">Acaulospora colombiana</name>
    <dbReference type="NCBI Taxonomy" id="27376"/>
    <lineage>
        <taxon>Eukaryota</taxon>
        <taxon>Fungi</taxon>
        <taxon>Fungi incertae sedis</taxon>
        <taxon>Mucoromycota</taxon>
        <taxon>Glomeromycotina</taxon>
        <taxon>Glomeromycetes</taxon>
        <taxon>Diversisporales</taxon>
        <taxon>Acaulosporaceae</taxon>
        <taxon>Acaulospora</taxon>
    </lineage>
</organism>
<accession>A0ACA9L2L8</accession>
<dbReference type="Proteomes" id="UP000789525">
    <property type="component" value="Unassembled WGS sequence"/>
</dbReference>
<evidence type="ECO:0000313" key="2">
    <source>
        <dbReference type="Proteomes" id="UP000789525"/>
    </source>
</evidence>
<evidence type="ECO:0000313" key="1">
    <source>
        <dbReference type="EMBL" id="CAG8503491.1"/>
    </source>
</evidence>
<gene>
    <name evidence="1" type="ORF">ACOLOM_LOCUS2905</name>
</gene>
<name>A0ACA9L2L8_9GLOM</name>
<keyword evidence="2" id="KW-1185">Reference proteome</keyword>
<sequence length="783" mass="87448">MSEKIRLFMAGSIGETTRKVFNGWSRSRQDVASISNKDEKSRRMSPDTSSSSSTSLSPSVLPTHTASPRIYKKTSISQLAPQRRSNSRQKAQAQTSPINNILSTIDDNLPTASPCGDPPVEQPSTCVEQDESKVTVTINVVDSLNQTEQSINDDTDISRESNCQIETLSDSHLNANTSRSSDRKFSPEHVEDHVDSWNGSRQNSVANGDATIASSSVSSTDDVSPILHKKNSNSRLKEHRRQNSRQKDQTVFVEQESDDGYQSDRNIVRQNSSENRTIEKNHQDSTLDESFIKSGHRRRKRRAKNSKNNNQQNLQREQQRPEQKSQKQGPSKQELVQHKNNELSRSRKSGDPVRSMSYPLWQKQLHVHQHSAQQQNELNKSLPTRDSAKTFWQKSMNQNPDTALLQSQQRSDQSPYFISVNRRNSVQTSNTAKVELNKNTAIFRESELFASSSSHSETPAQIVHPIDQLNTSMTRFTSYADVISPHNRHSSVTTNIPPNTNSLTSNEGKITTPAPTASVRNVTNCQWYSPFGSGLSIQFTPPAPPRDSHSQLSSFSKNSLFSSSSMCNSSPTISERHRSVIAPPPISAPKNASSMSMFTSSPLSTLNASSSNRNQLNSGNTLSTSPSSFRGTLFGKKHPILDKEKGELSDQEVEEGIAQEEQNVESSVDNKRISSFGWTSYKDIEIAKGLVQEEICDLPDPLNCSIKIQESVNEDLHINQQVPLSKRQPRFRGFFIQDVDQESEKKLDSSITTTEHTIEMANSVDINDTFNPITEETQKGNSR</sequence>
<dbReference type="EMBL" id="CAJVPT010004030">
    <property type="protein sequence ID" value="CAG8503491.1"/>
    <property type="molecule type" value="Genomic_DNA"/>
</dbReference>
<protein>
    <submittedName>
        <fullName evidence="1">15659_t:CDS:1</fullName>
    </submittedName>
</protein>
<comment type="caution">
    <text evidence="1">The sequence shown here is derived from an EMBL/GenBank/DDBJ whole genome shotgun (WGS) entry which is preliminary data.</text>
</comment>
<proteinExistence type="predicted"/>